<dbReference type="InterPro" id="IPR006574">
    <property type="entry name" value="PRY"/>
</dbReference>
<dbReference type="InterPro" id="IPR053896">
    <property type="entry name" value="BTN3A2-like_Ig-C"/>
</dbReference>
<evidence type="ECO:0000256" key="8">
    <source>
        <dbReference type="ARBA" id="ARBA00023180"/>
    </source>
</evidence>
<dbReference type="InterPro" id="IPR007110">
    <property type="entry name" value="Ig-like_dom"/>
</dbReference>
<dbReference type="InterPro" id="IPR013106">
    <property type="entry name" value="Ig_V-set"/>
</dbReference>
<feature type="signal peptide" evidence="11">
    <location>
        <begin position="1"/>
        <end position="29"/>
    </location>
</feature>
<dbReference type="InterPro" id="IPR003599">
    <property type="entry name" value="Ig_sub"/>
</dbReference>
<evidence type="ECO:0000256" key="6">
    <source>
        <dbReference type="ARBA" id="ARBA00023136"/>
    </source>
</evidence>
<dbReference type="GO" id="GO:0005102">
    <property type="term" value="F:signaling receptor binding"/>
    <property type="evidence" value="ECO:0007669"/>
    <property type="project" value="TreeGrafter"/>
</dbReference>
<evidence type="ECO:0000256" key="4">
    <source>
        <dbReference type="ARBA" id="ARBA00022729"/>
    </source>
</evidence>
<keyword evidence="7" id="KW-1015">Disulfide bond</keyword>
<dbReference type="Pfam" id="PF00622">
    <property type="entry name" value="SPRY"/>
    <property type="match status" value="1"/>
</dbReference>
<dbReference type="SMART" id="SM00449">
    <property type="entry name" value="SPRY"/>
    <property type="match status" value="1"/>
</dbReference>
<feature type="transmembrane region" description="Helical" evidence="10">
    <location>
        <begin position="248"/>
        <end position="272"/>
    </location>
</feature>
<dbReference type="InterPro" id="IPR003879">
    <property type="entry name" value="Butyrophylin_SPRY"/>
</dbReference>
<dbReference type="SMART" id="SM00589">
    <property type="entry name" value="PRY"/>
    <property type="match status" value="1"/>
</dbReference>
<evidence type="ECO:0000313" key="15">
    <source>
        <dbReference type="Proteomes" id="UP000326062"/>
    </source>
</evidence>
<dbReference type="GO" id="GO:0050852">
    <property type="term" value="P:T cell receptor signaling pathway"/>
    <property type="evidence" value="ECO:0007669"/>
    <property type="project" value="TreeGrafter"/>
</dbReference>
<evidence type="ECO:0000256" key="5">
    <source>
        <dbReference type="ARBA" id="ARBA00022989"/>
    </source>
</evidence>
<dbReference type="InterPro" id="IPR036179">
    <property type="entry name" value="Ig-like_dom_sf"/>
</dbReference>
<evidence type="ECO:0000313" key="14">
    <source>
        <dbReference type="EMBL" id="KAB0354960.1"/>
    </source>
</evidence>
<evidence type="ECO:0000256" key="9">
    <source>
        <dbReference type="ARBA" id="ARBA00023319"/>
    </source>
</evidence>
<dbReference type="FunFam" id="2.60.120.920:FF:000004">
    <property type="entry name" value="Butyrophilin subfamily 1 member A1"/>
    <property type="match status" value="1"/>
</dbReference>
<dbReference type="Pfam" id="PF07686">
    <property type="entry name" value="V-set"/>
    <property type="match status" value="1"/>
</dbReference>
<dbReference type="Gene3D" id="2.60.120.920">
    <property type="match status" value="1"/>
</dbReference>
<dbReference type="SMART" id="SM00409">
    <property type="entry name" value="IG"/>
    <property type="match status" value="1"/>
</dbReference>
<dbReference type="GO" id="GO:0009897">
    <property type="term" value="C:external side of plasma membrane"/>
    <property type="evidence" value="ECO:0007669"/>
    <property type="project" value="TreeGrafter"/>
</dbReference>
<keyword evidence="3 10" id="KW-0812">Transmembrane</keyword>
<dbReference type="InterPro" id="IPR037954">
    <property type="entry name" value="SPRY_PRY_BTN3"/>
</dbReference>
<dbReference type="Pfam" id="PF22705">
    <property type="entry name" value="C2-set_3"/>
    <property type="match status" value="1"/>
</dbReference>
<dbReference type="CDD" id="cd15820">
    <property type="entry name" value="SPRY_PRY_BTN3"/>
    <property type="match status" value="1"/>
</dbReference>
<evidence type="ECO:0000256" key="10">
    <source>
        <dbReference type="SAM" id="Phobius"/>
    </source>
</evidence>
<keyword evidence="9" id="KW-0393">Immunoglobulin domain</keyword>
<reference evidence="14 15" key="1">
    <citation type="submission" date="2019-06" db="EMBL/GenBank/DDBJ databases">
        <title>Discovery of a novel chromosome fission-fusion reversal in muntjac.</title>
        <authorList>
            <person name="Mudd A.B."/>
            <person name="Bredeson J.V."/>
            <person name="Baum R."/>
            <person name="Hockemeyer D."/>
            <person name="Rokhsar D.S."/>
        </authorList>
    </citation>
    <scope>NUCLEOTIDE SEQUENCE [LARGE SCALE GENOMIC DNA]</scope>
    <source>
        <strain evidence="14">UCam_UCB_Mr</strain>
        <tissue evidence="14">Fibroblast cell line</tissue>
    </source>
</reference>
<gene>
    <name evidence="14" type="ORF">FD755_022419</name>
</gene>
<evidence type="ECO:0000256" key="7">
    <source>
        <dbReference type="ARBA" id="ARBA00023157"/>
    </source>
</evidence>
<dbReference type="AlphaFoldDB" id="A0A5N3W0H2"/>
<keyword evidence="4 11" id="KW-0732">Signal</keyword>
<evidence type="ECO:0000256" key="2">
    <source>
        <dbReference type="ARBA" id="ARBA00007591"/>
    </source>
</evidence>
<comment type="similarity">
    <text evidence="2">Belongs to the immunoglobulin superfamily. BTN/MOG family.</text>
</comment>
<keyword evidence="8" id="KW-0325">Glycoprotein</keyword>
<evidence type="ECO:0000256" key="3">
    <source>
        <dbReference type="ARBA" id="ARBA00022692"/>
    </source>
</evidence>
<feature type="domain" description="B30.2/SPRY" evidence="12">
    <location>
        <begin position="322"/>
        <end position="517"/>
    </location>
</feature>
<evidence type="ECO:0008006" key="16">
    <source>
        <dbReference type="Google" id="ProtNLM"/>
    </source>
</evidence>
<dbReference type="EMBL" id="VCEB01000022">
    <property type="protein sequence ID" value="KAB0354960.1"/>
    <property type="molecule type" value="Genomic_DNA"/>
</dbReference>
<dbReference type="GO" id="GO:0001817">
    <property type="term" value="P:regulation of cytokine production"/>
    <property type="evidence" value="ECO:0007669"/>
    <property type="project" value="TreeGrafter"/>
</dbReference>
<proteinExistence type="inferred from homology"/>
<feature type="chain" id="PRO_5024411037" description="Butyrophilin subfamily 3 member A3" evidence="11">
    <location>
        <begin position="30"/>
        <end position="574"/>
    </location>
</feature>
<dbReference type="InterPro" id="IPR050504">
    <property type="entry name" value="IgSF_BTN/MOG"/>
</dbReference>
<dbReference type="PRINTS" id="PR01407">
    <property type="entry name" value="BUTYPHLNCDUF"/>
</dbReference>
<comment type="caution">
    <text evidence="14">The sequence shown here is derived from an EMBL/GenBank/DDBJ whole genome shotgun (WGS) entry which is preliminary data.</text>
</comment>
<dbReference type="SMART" id="SM00406">
    <property type="entry name" value="IGv"/>
    <property type="match status" value="1"/>
</dbReference>
<dbReference type="PANTHER" id="PTHR24100">
    <property type="entry name" value="BUTYROPHILIN"/>
    <property type="match status" value="1"/>
</dbReference>
<dbReference type="PROSITE" id="PS50835">
    <property type="entry name" value="IG_LIKE"/>
    <property type="match status" value="2"/>
</dbReference>
<sequence>MKMAWSLDFLPFHLLICLISDQLLTPCSAQFAVIGPPGPILVMVGEDAELPCHLSPKMSAETMELKWVRSSLRQVVFMYAHGKEVEDRQTAEYQGRTEILRDGITAGKVVLRIHNVRASDSGNYLCYFQDGNFYEKALLELKVAALGSDLHIQVKGHEDGGIHLGCESASWYPQPQIRWRDAKGQNMPAMTAPPATDGAGLYAVTSSLIVKSGSGEGVSCIIRNPLLNQEKTAQISIADPFFRRAQSWIAAFAGTLTVCLLLLAGAGYFLWLQRKEKEALFMEKEKAIKEKERAWAEKEQEQRIKEMLQYELKWRKVQFMARGEKSQTYPEWKKALFQAEDVILDPNTANPILLVSDDQRSLQRAEERQNLPNNPERFDWHYCVLGCKSFTSGRHYWEVEVGDRKEWHVGVCREDVERKSWIKMTPENGFWTMGLSGGNDYRALTEPRTKLTVASPPEKVGIFLDYETGEVSFYNAVDGSHIYTFPHTSFSGPLWPVFRILTLEATALTICPVSTGTGSPRVPDLVPDLSLETPVVLGSADENGEPQAEVTSLLLPAQPAAEGLFLDSSDKSQP</sequence>
<dbReference type="InterPro" id="IPR001870">
    <property type="entry name" value="B30.2/SPRY"/>
</dbReference>
<dbReference type="Proteomes" id="UP000326062">
    <property type="component" value="Chromosome 22"/>
</dbReference>
<dbReference type="PANTHER" id="PTHR24100:SF56">
    <property type="entry name" value="BUTYROPHILIN SUBFAMILY 3 MEMBER A3"/>
    <property type="match status" value="1"/>
</dbReference>
<dbReference type="InterPro" id="IPR003877">
    <property type="entry name" value="SPRY_dom"/>
</dbReference>
<organism evidence="14 15">
    <name type="scientific">Muntiacus reevesi</name>
    <name type="common">Reeves' muntjac</name>
    <name type="synonym">Cervus reevesi</name>
    <dbReference type="NCBI Taxonomy" id="9886"/>
    <lineage>
        <taxon>Eukaryota</taxon>
        <taxon>Metazoa</taxon>
        <taxon>Chordata</taxon>
        <taxon>Craniata</taxon>
        <taxon>Vertebrata</taxon>
        <taxon>Euteleostomi</taxon>
        <taxon>Mammalia</taxon>
        <taxon>Eutheria</taxon>
        <taxon>Laurasiatheria</taxon>
        <taxon>Artiodactyla</taxon>
        <taxon>Ruminantia</taxon>
        <taxon>Pecora</taxon>
        <taxon>Cervidae</taxon>
        <taxon>Muntiacinae</taxon>
        <taxon>Muntiacus</taxon>
    </lineage>
</organism>
<evidence type="ECO:0000259" key="12">
    <source>
        <dbReference type="PROSITE" id="PS50188"/>
    </source>
</evidence>
<dbReference type="FunFam" id="2.60.40.10:FF:000208">
    <property type="entry name" value="Butyrophilin subfamily 1 member A1"/>
    <property type="match status" value="1"/>
</dbReference>
<dbReference type="PROSITE" id="PS50188">
    <property type="entry name" value="B302_SPRY"/>
    <property type="match status" value="1"/>
</dbReference>
<dbReference type="InterPro" id="IPR043136">
    <property type="entry name" value="B30.2/SPRY_sf"/>
</dbReference>
<dbReference type="CDD" id="cd05713">
    <property type="entry name" value="IgV_MOG_like"/>
    <property type="match status" value="1"/>
</dbReference>
<dbReference type="Pfam" id="PF13765">
    <property type="entry name" value="PRY"/>
    <property type="match status" value="1"/>
</dbReference>
<comment type="subcellular location">
    <subcellularLocation>
        <location evidence="1">Membrane</location>
        <topology evidence="1">Single-pass type I membrane protein</topology>
    </subcellularLocation>
</comment>
<dbReference type="SUPFAM" id="SSF48726">
    <property type="entry name" value="Immunoglobulin"/>
    <property type="match status" value="2"/>
</dbReference>
<feature type="domain" description="Ig-like" evidence="13">
    <location>
        <begin position="26"/>
        <end position="126"/>
    </location>
</feature>
<evidence type="ECO:0000256" key="1">
    <source>
        <dbReference type="ARBA" id="ARBA00004479"/>
    </source>
</evidence>
<evidence type="ECO:0000259" key="13">
    <source>
        <dbReference type="PROSITE" id="PS50835"/>
    </source>
</evidence>
<dbReference type="FunFam" id="2.60.40.10:FF:000088">
    <property type="entry name" value="Butyrophilin subfamily 1 member A1"/>
    <property type="match status" value="1"/>
</dbReference>
<dbReference type="SUPFAM" id="SSF49899">
    <property type="entry name" value="Concanavalin A-like lectins/glucanases"/>
    <property type="match status" value="1"/>
</dbReference>
<evidence type="ECO:0000256" key="11">
    <source>
        <dbReference type="SAM" id="SignalP"/>
    </source>
</evidence>
<keyword evidence="15" id="KW-1185">Reference proteome</keyword>
<dbReference type="Gene3D" id="2.60.40.10">
    <property type="entry name" value="Immunoglobulins"/>
    <property type="match status" value="2"/>
</dbReference>
<keyword evidence="6 10" id="KW-0472">Membrane</keyword>
<name>A0A5N3W0H2_MUNRE</name>
<protein>
    <recommendedName>
        <fullName evidence="16">Butyrophilin subfamily 3 member A3</fullName>
    </recommendedName>
</protein>
<keyword evidence="5 10" id="KW-1133">Transmembrane helix</keyword>
<accession>A0A5N3W0H2</accession>
<dbReference type="InterPro" id="IPR013320">
    <property type="entry name" value="ConA-like_dom_sf"/>
</dbReference>
<dbReference type="InterPro" id="IPR013783">
    <property type="entry name" value="Ig-like_fold"/>
</dbReference>
<feature type="domain" description="Ig-like" evidence="13">
    <location>
        <begin position="164"/>
        <end position="236"/>
    </location>
</feature>